<protein>
    <recommendedName>
        <fullName evidence="3">peptidylprolyl isomerase</fullName>
        <ecNumber evidence="3">5.2.1.8</ecNumber>
    </recommendedName>
</protein>
<dbReference type="Proteomes" id="UP000596074">
    <property type="component" value="Chromosome"/>
</dbReference>
<dbReference type="PANTHER" id="PTHR47245">
    <property type="entry name" value="PEPTIDYLPROLYL ISOMERASE"/>
    <property type="match status" value="1"/>
</dbReference>
<dbReference type="InterPro" id="IPR000297">
    <property type="entry name" value="PPIase_PpiC"/>
</dbReference>
<dbReference type="AlphaFoldDB" id="A0A9E8FIZ6"/>
<evidence type="ECO:0000256" key="3">
    <source>
        <dbReference type="ARBA" id="ARBA00013194"/>
    </source>
</evidence>
<evidence type="ECO:0000313" key="9">
    <source>
        <dbReference type="Proteomes" id="UP000596074"/>
    </source>
</evidence>
<dbReference type="PROSITE" id="PS50198">
    <property type="entry name" value="PPIC_PPIASE_2"/>
    <property type="match status" value="1"/>
</dbReference>
<comment type="catalytic activity">
    <reaction evidence="1">
        <text>[protein]-peptidylproline (omega=180) = [protein]-peptidylproline (omega=0)</text>
        <dbReference type="Rhea" id="RHEA:16237"/>
        <dbReference type="Rhea" id="RHEA-COMP:10747"/>
        <dbReference type="Rhea" id="RHEA-COMP:10748"/>
        <dbReference type="ChEBI" id="CHEBI:83833"/>
        <dbReference type="ChEBI" id="CHEBI:83834"/>
        <dbReference type="EC" id="5.2.1.8"/>
    </reaction>
</comment>
<dbReference type="InterPro" id="IPR050245">
    <property type="entry name" value="PrsA_foldase"/>
</dbReference>
<evidence type="ECO:0000313" key="8">
    <source>
        <dbReference type="EMBL" id="QQD23347.1"/>
    </source>
</evidence>
<dbReference type="RefSeq" id="WP_228345872.1">
    <property type="nucleotide sequence ID" value="NZ_CP045550.1"/>
</dbReference>
<dbReference type="EC" id="5.2.1.8" evidence="3"/>
<reference evidence="8 9" key="1">
    <citation type="submission" date="2019-11" db="EMBL/GenBank/DDBJ databases">
        <title>Venatorbacter sp. nov. a predator of Campylobacter and other Gram-negative bacteria.</title>
        <authorList>
            <person name="Saeedi A."/>
            <person name="Cummings N.J."/>
            <person name="Connerton I.F."/>
            <person name="Connerton P.L."/>
        </authorList>
    </citation>
    <scope>NUCLEOTIDE SEQUENCE [LARGE SCALE GENOMIC DNA]</scope>
    <source>
        <strain evidence="8">XL5</strain>
    </source>
</reference>
<keyword evidence="4" id="KW-0732">Signal</keyword>
<evidence type="ECO:0000256" key="5">
    <source>
        <dbReference type="ARBA" id="ARBA00023110"/>
    </source>
</evidence>
<accession>A0A9E8FIZ6</accession>
<keyword evidence="9" id="KW-1185">Reference proteome</keyword>
<evidence type="ECO:0000256" key="4">
    <source>
        <dbReference type="ARBA" id="ARBA00022729"/>
    </source>
</evidence>
<gene>
    <name evidence="8" type="ORF">GJQ55_02130</name>
</gene>
<dbReference type="EMBL" id="CP046056">
    <property type="protein sequence ID" value="QQD23347.1"/>
    <property type="molecule type" value="Genomic_DNA"/>
</dbReference>
<sequence>MSTIALHHILVKSPLLAEDILRELQLGAEFGDLAAEYSACPSARQQGFAGYHDTDNLPTALVQAIFGQGEQAIAGPYQGPVRTQFGYHIVRSADQVPRPMLFDEQAG</sequence>
<dbReference type="Gene3D" id="3.10.50.40">
    <property type="match status" value="1"/>
</dbReference>
<proteinExistence type="inferred from homology"/>
<organism evidence="8 9">
    <name type="scientific">Venatoribacter cucullus</name>
    <dbReference type="NCBI Taxonomy" id="2661630"/>
    <lineage>
        <taxon>Bacteria</taxon>
        <taxon>Pseudomonadati</taxon>
        <taxon>Pseudomonadota</taxon>
        <taxon>Gammaproteobacteria</taxon>
        <taxon>Oceanospirillales</taxon>
        <taxon>Oceanospirillaceae</taxon>
        <taxon>Venatoribacter</taxon>
    </lineage>
</organism>
<comment type="similarity">
    <text evidence="2">Belongs to the PpiC/parvulin rotamase family.</text>
</comment>
<dbReference type="PANTHER" id="PTHR47245:SF1">
    <property type="entry name" value="FOLDASE PROTEIN PRSA"/>
    <property type="match status" value="1"/>
</dbReference>
<dbReference type="SUPFAM" id="SSF54534">
    <property type="entry name" value="FKBP-like"/>
    <property type="match status" value="1"/>
</dbReference>
<feature type="domain" description="PpiC" evidence="7">
    <location>
        <begin position="1"/>
        <end position="94"/>
    </location>
</feature>
<dbReference type="KEGG" id="vcw:GJQ55_02130"/>
<name>A0A9E8FIZ6_9GAMM</name>
<evidence type="ECO:0000259" key="7">
    <source>
        <dbReference type="PROSITE" id="PS50198"/>
    </source>
</evidence>
<keyword evidence="6 8" id="KW-0413">Isomerase</keyword>
<evidence type="ECO:0000256" key="2">
    <source>
        <dbReference type="ARBA" id="ARBA00007656"/>
    </source>
</evidence>
<keyword evidence="5" id="KW-0697">Rotamase</keyword>
<dbReference type="InterPro" id="IPR046357">
    <property type="entry name" value="PPIase_dom_sf"/>
</dbReference>
<dbReference type="Pfam" id="PF00639">
    <property type="entry name" value="Rotamase"/>
    <property type="match status" value="1"/>
</dbReference>
<evidence type="ECO:0000256" key="6">
    <source>
        <dbReference type="ARBA" id="ARBA00023235"/>
    </source>
</evidence>
<evidence type="ECO:0000256" key="1">
    <source>
        <dbReference type="ARBA" id="ARBA00000971"/>
    </source>
</evidence>
<dbReference type="GO" id="GO:0003755">
    <property type="term" value="F:peptidyl-prolyl cis-trans isomerase activity"/>
    <property type="evidence" value="ECO:0007669"/>
    <property type="project" value="UniProtKB-KW"/>
</dbReference>